<evidence type="ECO:0000256" key="4">
    <source>
        <dbReference type="HAMAP-Rule" id="MF_00922"/>
    </source>
</evidence>
<dbReference type="SUPFAM" id="SSF48452">
    <property type="entry name" value="TPR-like"/>
    <property type="match status" value="1"/>
</dbReference>
<evidence type="ECO:0000259" key="5">
    <source>
        <dbReference type="Pfam" id="PF13525"/>
    </source>
</evidence>
<evidence type="ECO:0000256" key="3">
    <source>
        <dbReference type="ARBA" id="ARBA00023237"/>
    </source>
</evidence>
<evidence type="ECO:0000313" key="6">
    <source>
        <dbReference type="EMBL" id="OAN44456.1"/>
    </source>
</evidence>
<keyword evidence="3 4" id="KW-0998">Cell outer membrane</keyword>
<dbReference type="GO" id="GO:0051205">
    <property type="term" value="P:protein insertion into membrane"/>
    <property type="evidence" value="ECO:0007669"/>
    <property type="project" value="UniProtKB-UniRule"/>
</dbReference>
<dbReference type="CDD" id="cd15830">
    <property type="entry name" value="BamD"/>
    <property type="match status" value="1"/>
</dbReference>
<dbReference type="InterPro" id="IPR017689">
    <property type="entry name" value="BamD"/>
</dbReference>
<dbReference type="AlphaFoldDB" id="A0A178M7H0"/>
<proteinExistence type="inferred from homology"/>
<reference evidence="6 7" key="1">
    <citation type="submission" date="2016-04" db="EMBL/GenBank/DDBJ databases">
        <title>Draft genome sequence of freshwater magnetotactic bacteria Magnetospirillum marisnigri SP-1 and Magnetospirillum moscoviense BB-1.</title>
        <authorList>
            <person name="Koziaeva V."/>
            <person name="Dziuba M.V."/>
            <person name="Ivanov T.M."/>
            <person name="Kuznetsov B."/>
            <person name="Grouzdev D.S."/>
        </authorList>
    </citation>
    <scope>NUCLEOTIDE SEQUENCE [LARGE SCALE GENOMIC DNA]</scope>
    <source>
        <strain evidence="6 7">BB-1</strain>
    </source>
</reference>
<protein>
    <recommendedName>
        <fullName evidence="4">Outer membrane protein assembly factor BamD</fullName>
    </recommendedName>
</protein>
<dbReference type="HAMAP" id="MF_00922">
    <property type="entry name" value="OM_assembly_BamD"/>
    <property type="match status" value="1"/>
</dbReference>
<organism evidence="6 7">
    <name type="scientific">Magnetospirillum moscoviense</name>
    <dbReference type="NCBI Taxonomy" id="1437059"/>
    <lineage>
        <taxon>Bacteria</taxon>
        <taxon>Pseudomonadati</taxon>
        <taxon>Pseudomonadota</taxon>
        <taxon>Alphaproteobacteria</taxon>
        <taxon>Rhodospirillales</taxon>
        <taxon>Rhodospirillaceae</taxon>
        <taxon>Magnetospirillum</taxon>
    </lineage>
</organism>
<dbReference type="InterPro" id="IPR011990">
    <property type="entry name" value="TPR-like_helical_dom_sf"/>
</dbReference>
<comment type="similarity">
    <text evidence="4">Belongs to the BamD family.</text>
</comment>
<dbReference type="Proteomes" id="UP000078543">
    <property type="component" value="Unassembled WGS sequence"/>
</dbReference>
<evidence type="ECO:0000256" key="1">
    <source>
        <dbReference type="ARBA" id="ARBA00022729"/>
    </source>
</evidence>
<dbReference type="Gene3D" id="1.25.40.10">
    <property type="entry name" value="Tetratricopeptide repeat domain"/>
    <property type="match status" value="1"/>
</dbReference>
<comment type="caution">
    <text evidence="6">The sequence shown here is derived from an EMBL/GenBank/DDBJ whole genome shotgun (WGS) entry which is preliminary data.</text>
</comment>
<dbReference type="STRING" id="1437059.A6A05_04610"/>
<comment type="subunit">
    <text evidence="4">Part of the Bam complex.</text>
</comment>
<dbReference type="EMBL" id="LWQU01000196">
    <property type="protein sequence ID" value="OAN44456.1"/>
    <property type="molecule type" value="Genomic_DNA"/>
</dbReference>
<sequence>MRPTACYSPAPPLVSWDSMSRALSRTAAFALVAASLAFSACSDKKDDYVERPVEELYNEAMDLIDKNEYYRASKAFEEVERQHPYSVWATKAQLMGAYALYERNKYDDAIIGLDRFIQLHPGNKDAAYAYYLKGLSYYEQITDVARDQKMTELALKALQEVIDRFPASTYARDAKLKVDLARDHMAGKEMNVARYYQGREHYLAALNRFKAVVEQYQTTSHVPEALHRMVEIYLILGLTDEAKKTAAVLGHNFPGSDWYEDSYSLLNTGKTAASAKKGEEKSRGWFGWLW</sequence>
<keyword evidence="7" id="KW-1185">Reference proteome</keyword>
<feature type="domain" description="Outer membrane lipoprotein BamD-like" evidence="5">
    <location>
        <begin position="51"/>
        <end position="245"/>
    </location>
</feature>
<gene>
    <name evidence="4" type="primary">bamD</name>
    <name evidence="6" type="ORF">A6A05_04610</name>
</gene>
<comment type="subcellular location">
    <subcellularLocation>
        <location evidence="4">Cell outer membrane</location>
    </subcellularLocation>
</comment>
<dbReference type="NCBIfam" id="TIGR03302">
    <property type="entry name" value="OM_YfiO"/>
    <property type="match status" value="1"/>
</dbReference>
<dbReference type="GO" id="GO:0009279">
    <property type="term" value="C:cell outer membrane"/>
    <property type="evidence" value="ECO:0007669"/>
    <property type="project" value="UniProtKB-SubCell"/>
</dbReference>
<dbReference type="GO" id="GO:0043165">
    <property type="term" value="P:Gram-negative-bacterium-type cell outer membrane assembly"/>
    <property type="evidence" value="ECO:0007669"/>
    <property type="project" value="UniProtKB-UniRule"/>
</dbReference>
<evidence type="ECO:0000256" key="2">
    <source>
        <dbReference type="ARBA" id="ARBA00023136"/>
    </source>
</evidence>
<comment type="function">
    <text evidence="4">Part of the outer membrane protein assembly complex, which is involved in assembly and insertion of beta-barrel proteins into the outer membrane.</text>
</comment>
<name>A0A178M7H0_9PROT</name>
<dbReference type="InterPro" id="IPR039565">
    <property type="entry name" value="BamD-like"/>
</dbReference>
<evidence type="ECO:0000313" key="7">
    <source>
        <dbReference type="Proteomes" id="UP000078543"/>
    </source>
</evidence>
<accession>A0A178M7H0</accession>
<keyword evidence="1 4" id="KW-0732">Signal</keyword>
<dbReference type="Pfam" id="PF13525">
    <property type="entry name" value="YfiO"/>
    <property type="match status" value="1"/>
</dbReference>
<keyword evidence="2 4" id="KW-0472">Membrane</keyword>